<dbReference type="GO" id="GO:0005634">
    <property type="term" value="C:nucleus"/>
    <property type="evidence" value="ECO:0007669"/>
    <property type="project" value="UniProtKB-SubCell"/>
</dbReference>
<dbReference type="Gene3D" id="1.25.40.180">
    <property type="match status" value="1"/>
</dbReference>
<keyword evidence="3" id="KW-0805">Transcription regulation</keyword>
<evidence type="ECO:0000256" key="3">
    <source>
        <dbReference type="ARBA" id="ARBA00023015"/>
    </source>
</evidence>
<dbReference type="PANTHER" id="PTHR13162">
    <property type="entry name" value="CCR4-NOT TRANSCRIPTION COMPLEX"/>
    <property type="match status" value="1"/>
</dbReference>
<dbReference type="Proteomes" id="UP000780801">
    <property type="component" value="Unassembled WGS sequence"/>
</dbReference>
<evidence type="ECO:0000256" key="7">
    <source>
        <dbReference type="ARBA" id="ARBA00074459"/>
    </source>
</evidence>
<feature type="domain" description="CCR4-Not complex component Not1 C-terminal" evidence="9">
    <location>
        <begin position="1796"/>
        <end position="2155"/>
    </location>
</feature>
<dbReference type="InterPro" id="IPR032191">
    <property type="entry name" value="CNOT1_CAF1_bind"/>
</dbReference>
<feature type="domain" description="CCR4-NOT transcription complex subunit 1 CAF1-binding" evidence="11">
    <location>
        <begin position="904"/>
        <end position="1124"/>
    </location>
</feature>
<dbReference type="GO" id="GO:0017148">
    <property type="term" value="P:negative regulation of translation"/>
    <property type="evidence" value="ECO:0007669"/>
    <property type="project" value="InterPro"/>
</dbReference>
<dbReference type="GO" id="GO:0030015">
    <property type="term" value="C:CCR4-NOT core complex"/>
    <property type="evidence" value="ECO:0007669"/>
    <property type="project" value="InterPro"/>
</dbReference>
<evidence type="ECO:0000259" key="13">
    <source>
        <dbReference type="Pfam" id="PF16418"/>
    </source>
</evidence>
<dbReference type="GO" id="GO:0000932">
    <property type="term" value="C:P-body"/>
    <property type="evidence" value="ECO:0007669"/>
    <property type="project" value="TreeGrafter"/>
</dbReference>
<dbReference type="InterPro" id="IPR040398">
    <property type="entry name" value="Not1"/>
</dbReference>
<feature type="domain" description="CCR4-NOT transcription complex subunit 1-like NOT1 connector" evidence="14">
    <location>
        <begin position="1445"/>
        <end position="1630"/>
    </location>
</feature>
<feature type="domain" description="CCR4-NOT transcription complex subunit 1 HEAT repeat" evidence="13">
    <location>
        <begin position="497"/>
        <end position="636"/>
    </location>
</feature>
<dbReference type="InterPro" id="IPR055454">
    <property type="entry name" value="CNOT1-like_NOT1_connector"/>
</dbReference>
<dbReference type="Pfam" id="PF25097">
    <property type="entry name" value="ARM_Cnot1"/>
    <property type="match status" value="1"/>
</dbReference>
<proteinExistence type="predicted"/>
<feature type="non-terminal residue" evidence="15">
    <location>
        <position position="2156"/>
    </location>
</feature>
<dbReference type="Gene3D" id="1.25.40.800">
    <property type="match status" value="1"/>
</dbReference>
<evidence type="ECO:0000259" key="14">
    <source>
        <dbReference type="Pfam" id="PF25097"/>
    </source>
</evidence>
<dbReference type="FunFam" id="1.25.40.840:FF:000003">
    <property type="entry name" value="Transcription regulator"/>
    <property type="match status" value="1"/>
</dbReference>
<evidence type="ECO:0000256" key="2">
    <source>
        <dbReference type="ARBA" id="ARBA00022491"/>
    </source>
</evidence>
<dbReference type="Pfam" id="PF16418">
    <property type="entry name" value="CNOT1_HEAT"/>
    <property type="match status" value="1"/>
</dbReference>
<feature type="domain" description="CCR4-NOT transcription complex subunit 1 TTP binding" evidence="12">
    <location>
        <begin position="675"/>
        <end position="835"/>
    </location>
</feature>
<dbReference type="Pfam" id="PF16415">
    <property type="entry name" value="CNOT1_CAF1_bind"/>
    <property type="match status" value="1"/>
</dbReference>
<evidence type="ECO:0000259" key="12">
    <source>
        <dbReference type="Pfam" id="PF16417"/>
    </source>
</evidence>
<keyword evidence="5" id="KW-0539">Nucleus</keyword>
<keyword evidence="4" id="KW-0804">Transcription</keyword>
<keyword evidence="16" id="KW-1185">Reference proteome</keyword>
<gene>
    <name evidence="15" type="ORF">BGW38_003916</name>
</gene>
<reference evidence="15" key="1">
    <citation type="journal article" date="2020" name="Fungal Divers.">
        <title>Resolving the Mortierellaceae phylogeny through synthesis of multi-gene phylogenetics and phylogenomics.</title>
        <authorList>
            <person name="Vandepol N."/>
            <person name="Liber J."/>
            <person name="Desiro A."/>
            <person name="Na H."/>
            <person name="Kennedy M."/>
            <person name="Barry K."/>
            <person name="Grigoriev I.V."/>
            <person name="Miller A.N."/>
            <person name="O'Donnell K."/>
            <person name="Stajich J.E."/>
            <person name="Bonito G."/>
        </authorList>
    </citation>
    <scope>NUCLEOTIDE SEQUENCE</scope>
    <source>
        <strain evidence="15">KOD1015</strain>
    </source>
</reference>
<evidence type="ECO:0000313" key="15">
    <source>
        <dbReference type="EMBL" id="KAF9585097.1"/>
    </source>
</evidence>
<evidence type="ECO:0000256" key="6">
    <source>
        <dbReference type="ARBA" id="ARBA00059181"/>
    </source>
</evidence>
<dbReference type="FunFam" id="1.25.40.800:FF:000001">
    <property type="entry name" value="CCR4-NOT transcription complex subunit 1"/>
    <property type="match status" value="1"/>
</dbReference>
<dbReference type="Pfam" id="PF04054">
    <property type="entry name" value="Not1"/>
    <property type="match status" value="1"/>
</dbReference>
<dbReference type="FunFam" id="1.25.40.180:FF:000012">
    <property type="entry name" value="Ccr4-Not transcription complex subunit"/>
    <property type="match status" value="1"/>
</dbReference>
<evidence type="ECO:0000259" key="11">
    <source>
        <dbReference type="Pfam" id="PF16415"/>
    </source>
</evidence>
<dbReference type="Gene3D" id="1.25.40.840">
    <property type="entry name" value="CCR4-NOT transcription complex subunit 1 TTP binding domain"/>
    <property type="match status" value="1"/>
</dbReference>
<keyword evidence="2" id="KW-0678">Repressor</keyword>
<feature type="domain" description="CCR4-NOT transcription complex subunit 1" evidence="10">
    <location>
        <begin position="1192"/>
        <end position="1335"/>
    </location>
</feature>
<dbReference type="InterPro" id="IPR038535">
    <property type="entry name" value="CNOT1_TTP_bind_sf"/>
</dbReference>
<sequence length="2156" mass="241862">MSTEDKPSVHSSQPTPPSSRSSLPSKKSSFLTIIKAQVAVLLSTLSETNYTRSVNDIKVLIEDNGKGVHLDLIRRIIHAWQTSQGASLTNSNLGTSNSISNPNIATTSGKNYTGLPIHRLLIDQLRNLSQTSRSAEIFCEAVSSSEKGEALKNFDFEVFIQNQPLSPAEKIRLAIALLQSPKTELVAQAERVIHTNTPVLKELLGGSSDNQQEFLRSIDPSHLKSLGESDETVTRLVNSIFINNTPVDVVTSIKDTRNMSDGQDVTALAKAIRDIGPSNIKTVSAANDYLRQAGLGQIAPSIEDAVARILGTMVSKSSDSSVDIQTDFKRYVPALSQIPLDWTRAIRSLDHRPFQVNDPAGFEFIVNAFRATTKSGALFPLEALWGHWSNVEGQASMLREAVRAPKPLLEKEWAACTKIFTRENFAQSSPEVQAHATAELESSVWNSLHLVETLILLADNDVTDVIKPVLDSGLKSNTDLLFLGLAQIKTPWNTLHQDLVSKLLHVYLTGGGAVPQFVQIRLWQVNQNMLASGLLDLYDHDRSSLPRILKIAEELNILGKILEVKSYLFTIDLAVLASRRELLALDKWLQSRISVGQDIFVRACLDYIGDGIGLNAQSVPKKDLPIDTLAVFLQVLLGSSISPENAAALKSIHAACLQLYPRLANVIPAIDLSAAAGAETSFSAEVEETSNDYYKRIYRGDITIPEIVVLLQRFKNSTDAREQDIYACMIHNLFDEYRFFSTYREKELSITSALFGALIQEQLVSYIPLGIALRYVLDALRNPPGSKMFHFGAQALSQFQPRLHEWPTYCSHLLQIPHLQQVHPEIVQYIHAILPSATAAAQEGANQPSETTVTTVPLPSASQDIQRQAVVPSQSNTASQGSAPPVFTSLNVDMLLIGRDEIDYEPPSELIQDKILFIVNNVSQNNIDTKLAEMRELLRESAYRWFSHYIVVKRASIEPNYHILYLRFLDGLQSPLLYHHILHETYANIKILINSEKTVQSSSDRTLLKNLGSWLGGMTLARNRPIKHKNLAFKELLIEGYDSNRLIVAIPFVCKVLEQCNKSKVFKPPNPWLMAIMRLLVELYQFADLKLHLKFEIEVLCNSLTLDLKEIEPTTILKDRPPQELVAHPASLTQDFERLSMGGYAPSARMPVQPTIQQTANATTHQESASELIPNLAAFVTFNPPAFYNERPTLKRLVLLAIDRAIKEIVAPVVDRSVTIAGISTREMIIKDFAMEPNEEKMRKAAHLMVQNLAGSLALVTCKEPLRVSMANIIRSLFLQNGITDQSMPEQPILMTVNDNLELACSVIEKAAMEKAIPEIEESLAAAFNNRKKHRERTGQPYYDMATYQSSRYPASLPDPLRIKPPGLSPQQLRVYEDFVRMPRQATTPTSYDADRNVRNAMVTKTDNTQGYPYTSNANELGFEASPMVLNAHQAVEKFAQIITELDKLISLSPAVPWAALPPNHEIKILARMAPMLASQSYSPDEMALTFSQKVVQLLYKCETTLSREVYAVLLEQLCALSNKVAKEVTDWLIYSDDERKFNVPVTVTLIKAGLVNLVDQDIQLARLIEIGRAGIVEFTIKLIRECVLSDQPVANRNEFINSLNVLNRLAQRGGKAAEPIIMLVEDIRHQSQVHREANKDVVENTLLREQLAFIFAEWIRVYQLPTSNEKAYGAFINSIQQQGVLKGEEISSLFFRVCTEMSVESYLKYKATNTVTAYQGVDAFVKLIVTLVKHYSDPQGINHNTAKVTYLTTLLSIIVLVLAQAHEQRRGQFNQKPFLRLFSGLLTEMMTAYESVPGMYFQILTAFSNTLQTLQPLVFPGFTYGWLSLISHRAFMPKILLAENGKGWGSYQKLLVSLFRFLVPFLVGGEMQDTIRTLYRGTLRVLLVLLHDFPEFLCDYHANFCDVIPHTCVQLRNLILSAFPRNMRLPDPFTPNLKVDLLPEIHQPPRVLSDYSSVLPAAFRKDLDTFLQSSEEESDFLPKIHESLLLDVNSQDQSLVSAAHSSMKYNVPVINSLVMYVGVNGIEQLHSKPAQSSSPIANTPSMDLFQYLLNELDSEGRYLFLSAIANQLRYPNSHTHYFSRVLLYLFYETGQEPIKEQITRVLLERLIVNRPHPWGLLITFIELIKNPRYAFWDHSFTRIDPDIEKLFESVS</sequence>
<dbReference type="InterPro" id="IPR024557">
    <property type="entry name" value="CNOT1_dom_4"/>
</dbReference>
<evidence type="ECO:0000256" key="8">
    <source>
        <dbReference type="SAM" id="MobiDB-lite"/>
    </source>
</evidence>
<comment type="function">
    <text evidence="6">Acts as a component of the CCR4-NOT core complex, which in the nucleus seems to be a general transcription factor, and in the cytoplasm the major mRNA deadenylase involved in mRNA turnover. The NOT protein subcomplex negatively regulates the basal and activated transcription of many genes. Preferentially affects TC-type TATA element-dependent transcription. Could directly or indirectly inhibit component(s) of the general transcription machinery.</text>
</comment>
<dbReference type="Pfam" id="PF16417">
    <property type="entry name" value="CNOT1_TTP_bind"/>
    <property type="match status" value="1"/>
</dbReference>
<evidence type="ECO:0000259" key="9">
    <source>
        <dbReference type="Pfam" id="PF04054"/>
    </source>
</evidence>
<accession>A0A9P6G063</accession>
<dbReference type="Pfam" id="PF12842">
    <property type="entry name" value="DUF3819"/>
    <property type="match status" value="1"/>
</dbReference>
<dbReference type="GO" id="GO:0060090">
    <property type="term" value="F:molecular adaptor activity"/>
    <property type="evidence" value="ECO:0007669"/>
    <property type="project" value="TreeGrafter"/>
</dbReference>
<dbReference type="CDD" id="cd20710">
    <property type="entry name" value="NOT1_connector"/>
    <property type="match status" value="1"/>
</dbReference>
<evidence type="ECO:0000259" key="10">
    <source>
        <dbReference type="Pfam" id="PF12842"/>
    </source>
</evidence>
<dbReference type="InterPro" id="IPR007196">
    <property type="entry name" value="CCR4-Not_Not1_C"/>
</dbReference>
<protein>
    <recommendedName>
        <fullName evidence="7">General negative regulator of transcription subunit 1</fullName>
    </recommendedName>
</protein>
<organism evidence="15 16">
    <name type="scientific">Lunasporangiospora selenospora</name>
    <dbReference type="NCBI Taxonomy" id="979761"/>
    <lineage>
        <taxon>Eukaryota</taxon>
        <taxon>Fungi</taxon>
        <taxon>Fungi incertae sedis</taxon>
        <taxon>Mucoromycota</taxon>
        <taxon>Mortierellomycotina</taxon>
        <taxon>Mortierellomycetes</taxon>
        <taxon>Mortierellales</taxon>
        <taxon>Mortierellaceae</taxon>
        <taxon>Lunasporangiospora</taxon>
    </lineage>
</organism>
<dbReference type="InterPro" id="IPR032194">
    <property type="entry name" value="CNOT1_HEAT"/>
</dbReference>
<evidence type="ECO:0000256" key="4">
    <source>
        <dbReference type="ARBA" id="ARBA00023163"/>
    </source>
</evidence>
<dbReference type="OrthoDB" id="1933107at2759"/>
<evidence type="ECO:0000256" key="5">
    <source>
        <dbReference type="ARBA" id="ARBA00023242"/>
    </source>
</evidence>
<evidence type="ECO:0000313" key="16">
    <source>
        <dbReference type="Proteomes" id="UP000780801"/>
    </source>
</evidence>
<comment type="caution">
    <text evidence="15">The sequence shown here is derived from an EMBL/GenBank/DDBJ whole genome shotgun (WGS) entry which is preliminary data.</text>
</comment>
<dbReference type="EMBL" id="JAABOA010000255">
    <property type="protein sequence ID" value="KAF9585097.1"/>
    <property type="molecule type" value="Genomic_DNA"/>
</dbReference>
<dbReference type="GO" id="GO:0000289">
    <property type="term" value="P:nuclear-transcribed mRNA poly(A) tail shortening"/>
    <property type="evidence" value="ECO:0007669"/>
    <property type="project" value="UniProtKB-ARBA"/>
</dbReference>
<dbReference type="PANTHER" id="PTHR13162:SF8">
    <property type="entry name" value="CCR4-NOT TRANSCRIPTION COMPLEX SUBUNIT 1"/>
    <property type="match status" value="1"/>
</dbReference>
<name>A0A9P6G063_9FUNG</name>
<evidence type="ECO:0000256" key="1">
    <source>
        <dbReference type="ARBA" id="ARBA00004123"/>
    </source>
</evidence>
<dbReference type="InterPro" id="IPR032193">
    <property type="entry name" value="CNOT1_TTP_bind"/>
</dbReference>
<comment type="subcellular location">
    <subcellularLocation>
        <location evidence="1">Nucleus</location>
    </subcellularLocation>
</comment>
<feature type="region of interest" description="Disordered" evidence="8">
    <location>
        <begin position="1"/>
        <end position="25"/>
    </location>
</feature>
<dbReference type="Gene3D" id="1.25.40.790">
    <property type="match status" value="1"/>
</dbReference>